<dbReference type="Proteomes" id="UP000202922">
    <property type="component" value="Unassembled WGS sequence"/>
</dbReference>
<name>A0A238JYC2_9RHOB</name>
<keyword evidence="2" id="KW-1185">Reference proteome</keyword>
<reference evidence="2" key="1">
    <citation type="submission" date="2017-05" db="EMBL/GenBank/DDBJ databases">
        <authorList>
            <person name="Rodrigo-Torres L."/>
            <person name="Arahal R. D."/>
            <person name="Lucena T."/>
        </authorList>
    </citation>
    <scope>NUCLEOTIDE SEQUENCE [LARGE SCALE GENOMIC DNA]</scope>
    <source>
        <strain evidence="2">CECT 8621</strain>
    </source>
</reference>
<sequence length="187" mass="20206">MHGARALIERGETVTVTRAAALNGISKATAYRYYSDAQTLSIEAALSVQTRAFSDVVAGAETTREKVCAVSAYIVDLALENEPAHRQYLARVLDASVADKGAAVSLRRGQRITMFEEALKDAHDTLLPDEFIEVVYALSAATGIEAVIALRDIVGVNTDTTRETVLIIANAILDRYLGPEKPNGRTR</sequence>
<evidence type="ECO:0008006" key="3">
    <source>
        <dbReference type="Google" id="ProtNLM"/>
    </source>
</evidence>
<evidence type="ECO:0000313" key="1">
    <source>
        <dbReference type="EMBL" id="SMX35114.1"/>
    </source>
</evidence>
<gene>
    <name evidence="1" type="ORF">COL8621_01656</name>
</gene>
<protein>
    <recommendedName>
        <fullName evidence="3">TetR family transcriptional regulator</fullName>
    </recommendedName>
</protein>
<dbReference type="AlphaFoldDB" id="A0A238JYC2"/>
<accession>A0A238JYC2</accession>
<dbReference type="Gene3D" id="1.10.357.10">
    <property type="entry name" value="Tetracycline Repressor, domain 2"/>
    <property type="match status" value="1"/>
</dbReference>
<organism evidence="1 2">
    <name type="scientific">Actibacterium lipolyticum</name>
    <dbReference type="NCBI Taxonomy" id="1524263"/>
    <lineage>
        <taxon>Bacteria</taxon>
        <taxon>Pseudomonadati</taxon>
        <taxon>Pseudomonadota</taxon>
        <taxon>Alphaproteobacteria</taxon>
        <taxon>Rhodobacterales</taxon>
        <taxon>Roseobacteraceae</taxon>
        <taxon>Actibacterium</taxon>
    </lineage>
</organism>
<proteinExistence type="predicted"/>
<evidence type="ECO:0000313" key="2">
    <source>
        <dbReference type="Proteomes" id="UP000202922"/>
    </source>
</evidence>
<dbReference type="EMBL" id="FXYE01000001">
    <property type="protein sequence ID" value="SMX35114.1"/>
    <property type="molecule type" value="Genomic_DNA"/>
</dbReference>